<comment type="similarity">
    <text evidence="1 2">Belongs to the UPF0102 family.</text>
</comment>
<gene>
    <name evidence="3" type="ORF">KSX_36010</name>
</gene>
<proteinExistence type="inferred from homology"/>
<comment type="caution">
    <text evidence="3">The sequence shown here is derived from an EMBL/GenBank/DDBJ whole genome shotgun (WGS) entry which is preliminary data.</text>
</comment>
<dbReference type="EMBL" id="BNJF01000001">
    <property type="protein sequence ID" value="GHO45438.1"/>
    <property type="molecule type" value="Genomic_DNA"/>
</dbReference>
<protein>
    <recommendedName>
        <fullName evidence="2">UPF0102 protein KSX_36010</fullName>
    </recommendedName>
</protein>
<dbReference type="InterPro" id="IPR011335">
    <property type="entry name" value="Restrct_endonuc-II-like"/>
</dbReference>
<keyword evidence="4" id="KW-1185">Reference proteome</keyword>
<sequence length="129" mass="14928">MVVVMMERKVSRQKLGSLGESLAASRLQARGYYIVERNFRCPYGEIDLVAEEGEDLVFVEVKTRRGTAYGLPEEAVDWRKQRKLIQVAYYYLNQYSCSERSWRIDVVAIEMNSGQPVDIRIYKHAVTEG</sequence>
<dbReference type="Pfam" id="PF02021">
    <property type="entry name" value="UPF0102"/>
    <property type="match status" value="1"/>
</dbReference>
<dbReference type="NCBIfam" id="NF009154">
    <property type="entry name" value="PRK12497.3-3"/>
    <property type="match status" value="1"/>
</dbReference>
<dbReference type="SUPFAM" id="SSF52980">
    <property type="entry name" value="Restriction endonuclease-like"/>
    <property type="match status" value="1"/>
</dbReference>
<dbReference type="AlphaFoldDB" id="A0A8J3I3R1"/>
<organism evidence="3 4">
    <name type="scientific">Ktedonospora formicarum</name>
    <dbReference type="NCBI Taxonomy" id="2778364"/>
    <lineage>
        <taxon>Bacteria</taxon>
        <taxon>Bacillati</taxon>
        <taxon>Chloroflexota</taxon>
        <taxon>Ktedonobacteria</taxon>
        <taxon>Ktedonobacterales</taxon>
        <taxon>Ktedonobacteraceae</taxon>
        <taxon>Ktedonospora</taxon>
    </lineage>
</organism>
<dbReference type="NCBIfam" id="NF009150">
    <property type="entry name" value="PRK12497.1-3"/>
    <property type="match status" value="1"/>
</dbReference>
<evidence type="ECO:0000313" key="3">
    <source>
        <dbReference type="EMBL" id="GHO45438.1"/>
    </source>
</evidence>
<dbReference type="Proteomes" id="UP000612362">
    <property type="component" value="Unassembled WGS sequence"/>
</dbReference>
<dbReference type="PANTHER" id="PTHR34039">
    <property type="entry name" value="UPF0102 PROTEIN YRAN"/>
    <property type="match status" value="1"/>
</dbReference>
<dbReference type="PANTHER" id="PTHR34039:SF1">
    <property type="entry name" value="UPF0102 PROTEIN YRAN"/>
    <property type="match status" value="1"/>
</dbReference>
<dbReference type="InterPro" id="IPR011856">
    <property type="entry name" value="tRNA_endonuc-like_dom_sf"/>
</dbReference>
<dbReference type="Gene3D" id="3.40.1350.10">
    <property type="match status" value="1"/>
</dbReference>
<dbReference type="NCBIfam" id="TIGR00252">
    <property type="entry name" value="YraN family protein"/>
    <property type="match status" value="1"/>
</dbReference>
<dbReference type="CDD" id="cd20736">
    <property type="entry name" value="PoNe_Nuclease"/>
    <property type="match status" value="1"/>
</dbReference>
<dbReference type="HAMAP" id="MF_00048">
    <property type="entry name" value="UPF0102"/>
    <property type="match status" value="1"/>
</dbReference>
<dbReference type="GO" id="GO:0003676">
    <property type="term" value="F:nucleic acid binding"/>
    <property type="evidence" value="ECO:0007669"/>
    <property type="project" value="InterPro"/>
</dbReference>
<reference evidence="3" key="1">
    <citation type="submission" date="2020-10" db="EMBL/GenBank/DDBJ databases">
        <title>Taxonomic study of unclassified bacteria belonging to the class Ktedonobacteria.</title>
        <authorList>
            <person name="Yabe S."/>
            <person name="Wang C.M."/>
            <person name="Zheng Y."/>
            <person name="Sakai Y."/>
            <person name="Cavaletti L."/>
            <person name="Monciardini P."/>
            <person name="Donadio S."/>
        </authorList>
    </citation>
    <scope>NUCLEOTIDE SEQUENCE</scope>
    <source>
        <strain evidence="3">SOSP1-1</strain>
    </source>
</reference>
<accession>A0A8J3I3R1</accession>
<name>A0A8J3I3R1_9CHLR</name>
<evidence type="ECO:0000256" key="2">
    <source>
        <dbReference type="HAMAP-Rule" id="MF_00048"/>
    </source>
</evidence>
<evidence type="ECO:0000313" key="4">
    <source>
        <dbReference type="Proteomes" id="UP000612362"/>
    </source>
</evidence>
<dbReference type="InterPro" id="IPR003509">
    <property type="entry name" value="UPF0102_YraN-like"/>
</dbReference>
<evidence type="ECO:0000256" key="1">
    <source>
        <dbReference type="ARBA" id="ARBA00006738"/>
    </source>
</evidence>